<organism evidence="1 2">
    <name type="scientific">Caballeronia sordidicola</name>
    <name type="common">Burkholderia sordidicola</name>
    <dbReference type="NCBI Taxonomy" id="196367"/>
    <lineage>
        <taxon>Bacteria</taxon>
        <taxon>Pseudomonadati</taxon>
        <taxon>Pseudomonadota</taxon>
        <taxon>Betaproteobacteria</taxon>
        <taxon>Burkholderiales</taxon>
        <taxon>Burkholderiaceae</taxon>
        <taxon>Caballeronia</taxon>
    </lineage>
</organism>
<accession>A0A242N427</accession>
<reference evidence="1 2" key="1">
    <citation type="submission" date="2017-03" db="EMBL/GenBank/DDBJ databases">
        <title>Genome analysis of strain PAMC 26577.</title>
        <authorList>
            <person name="Oh H.-M."/>
            <person name="Yang J.-A."/>
        </authorList>
    </citation>
    <scope>NUCLEOTIDE SEQUENCE [LARGE SCALE GENOMIC DNA]</scope>
    <source>
        <strain evidence="1 2">PAMC 26577</strain>
    </source>
</reference>
<dbReference type="Proteomes" id="UP000195221">
    <property type="component" value="Unassembled WGS sequence"/>
</dbReference>
<dbReference type="EMBL" id="NBTZ01000024">
    <property type="protein sequence ID" value="OTP78420.1"/>
    <property type="molecule type" value="Genomic_DNA"/>
</dbReference>
<dbReference type="AlphaFoldDB" id="A0A242N427"/>
<evidence type="ECO:0000313" key="1">
    <source>
        <dbReference type="EMBL" id="OTP78420.1"/>
    </source>
</evidence>
<comment type="caution">
    <text evidence="1">The sequence shown here is derived from an EMBL/GenBank/DDBJ whole genome shotgun (WGS) entry which is preliminary data.</text>
</comment>
<gene>
    <name evidence="1" type="ORF">PAMC26577_04980</name>
</gene>
<dbReference type="RefSeq" id="WP_179197443.1">
    <property type="nucleotide sequence ID" value="NZ_NBTZ01000024.1"/>
</dbReference>
<proteinExistence type="predicted"/>
<name>A0A242N427_CABSO</name>
<sequence>MVATIIAVIKTKGILATYWEFDFTVGNCQTLAIEGTVSFDDLTKRWRFPNAPNSVQLQ</sequence>
<protein>
    <submittedName>
        <fullName evidence="1">Uncharacterized protein</fullName>
    </submittedName>
</protein>
<evidence type="ECO:0000313" key="2">
    <source>
        <dbReference type="Proteomes" id="UP000195221"/>
    </source>
</evidence>